<dbReference type="Proteomes" id="UP000287352">
    <property type="component" value="Unassembled WGS sequence"/>
</dbReference>
<accession>A0A402A0H3</accession>
<proteinExistence type="predicted"/>
<keyword evidence="2" id="KW-1185">Reference proteome</keyword>
<dbReference type="RefSeq" id="WP_161975448.1">
    <property type="nucleotide sequence ID" value="NZ_BIFR01000001.1"/>
</dbReference>
<sequence>MLSTSSVLGTYHGRHSLLPHTVFSAPILRCQLQGYQPLSWHNVCFFAAGNQLRL</sequence>
<dbReference type="AlphaFoldDB" id="A0A402A0H3"/>
<dbReference type="EMBL" id="BIFR01000001">
    <property type="protein sequence ID" value="GCE12585.1"/>
    <property type="molecule type" value="Genomic_DNA"/>
</dbReference>
<organism evidence="1 2">
    <name type="scientific">Tengunoibacter tsumagoiensis</name>
    <dbReference type="NCBI Taxonomy" id="2014871"/>
    <lineage>
        <taxon>Bacteria</taxon>
        <taxon>Bacillati</taxon>
        <taxon>Chloroflexota</taxon>
        <taxon>Ktedonobacteria</taxon>
        <taxon>Ktedonobacterales</taxon>
        <taxon>Dictyobacteraceae</taxon>
        <taxon>Tengunoibacter</taxon>
    </lineage>
</organism>
<protein>
    <submittedName>
        <fullName evidence="1">Uncharacterized protein</fullName>
    </submittedName>
</protein>
<evidence type="ECO:0000313" key="2">
    <source>
        <dbReference type="Proteomes" id="UP000287352"/>
    </source>
</evidence>
<comment type="caution">
    <text evidence="1">The sequence shown here is derived from an EMBL/GenBank/DDBJ whole genome shotgun (WGS) entry which is preliminary data.</text>
</comment>
<reference evidence="2" key="1">
    <citation type="submission" date="2018-12" db="EMBL/GenBank/DDBJ databases">
        <title>Tengunoibacter tsumagoiensis gen. nov., sp. nov., Dictyobacter kobayashii sp. nov., D. alpinus sp. nov., and D. joshuensis sp. nov. and description of Dictyobacteraceae fam. nov. within the order Ktedonobacterales isolated from Tengu-no-mugimeshi.</title>
        <authorList>
            <person name="Wang C.M."/>
            <person name="Zheng Y."/>
            <person name="Sakai Y."/>
            <person name="Toyoda A."/>
            <person name="Minakuchi Y."/>
            <person name="Abe K."/>
            <person name="Yokota A."/>
            <person name="Yabe S."/>
        </authorList>
    </citation>
    <scope>NUCLEOTIDE SEQUENCE [LARGE SCALE GENOMIC DNA]</scope>
    <source>
        <strain evidence="2">Uno3</strain>
    </source>
</reference>
<evidence type="ECO:0000313" key="1">
    <source>
        <dbReference type="EMBL" id="GCE12585.1"/>
    </source>
</evidence>
<gene>
    <name evidence="1" type="ORF">KTT_24440</name>
</gene>
<name>A0A402A0H3_9CHLR</name>